<protein>
    <recommendedName>
        <fullName evidence="4">Stage III sporulation protein SpoAB</fullName>
    </recommendedName>
</protein>
<feature type="transmembrane region" description="Helical" evidence="1">
    <location>
        <begin position="6"/>
        <end position="26"/>
    </location>
</feature>
<dbReference type="PIRSF" id="PIRSF021435">
    <property type="entry name" value="SpoIIIAB"/>
    <property type="match status" value="1"/>
</dbReference>
<keyword evidence="1" id="KW-0812">Transmembrane</keyword>
<keyword evidence="1" id="KW-1133">Transmembrane helix</keyword>
<dbReference type="NCBIfam" id="TIGR02833">
    <property type="entry name" value="spore_III_AB"/>
    <property type="match status" value="1"/>
</dbReference>
<dbReference type="KEGG" id="ckr:CKR_1116"/>
<evidence type="ECO:0008006" key="4">
    <source>
        <dbReference type="Google" id="ProtNLM"/>
    </source>
</evidence>
<keyword evidence="1" id="KW-0472">Membrane</keyword>
<dbReference type="Proteomes" id="UP000007969">
    <property type="component" value="Chromosome"/>
</dbReference>
<proteinExistence type="predicted"/>
<dbReference type="AlphaFoldDB" id="B9E0Z2"/>
<organism evidence="2 3">
    <name type="scientific">Clostridium kluyveri (strain NBRC 12016)</name>
    <dbReference type="NCBI Taxonomy" id="583346"/>
    <lineage>
        <taxon>Bacteria</taxon>
        <taxon>Bacillati</taxon>
        <taxon>Bacillota</taxon>
        <taxon>Clostridia</taxon>
        <taxon>Eubacteriales</taxon>
        <taxon>Clostridiaceae</taxon>
        <taxon>Clostridium</taxon>
    </lineage>
</organism>
<dbReference type="InterPro" id="IPR014198">
    <property type="entry name" value="Spore_III_AB"/>
</dbReference>
<sequence length="177" mass="19924">MEVIKMVKFLGCMMILAASTGIGVIYGEGFKKRVKQLKEIQRCMYQLQNEIIYTHTPLPEAISNTACKSVSPIKDIFKDISQMLEKNSVDSVYEAFSHTLKAKENTLNLKKEDTAALLDLSRTLGESDIEGQKKMFLLTLENIKEQIETSQILMNKNLKMCRSLGFSLGAVIVIILI</sequence>
<name>B9E0Z2_CLOK1</name>
<evidence type="ECO:0000256" key="1">
    <source>
        <dbReference type="SAM" id="Phobius"/>
    </source>
</evidence>
<dbReference type="Pfam" id="PF09548">
    <property type="entry name" value="Spore_III_AB"/>
    <property type="match status" value="1"/>
</dbReference>
<evidence type="ECO:0000313" key="3">
    <source>
        <dbReference type="Proteomes" id="UP000007969"/>
    </source>
</evidence>
<evidence type="ECO:0000313" key="2">
    <source>
        <dbReference type="EMBL" id="BAH06167.1"/>
    </source>
</evidence>
<accession>B9E0Z2</accession>
<dbReference type="HOGENOM" id="CLU_120887_1_0_9"/>
<gene>
    <name evidence="2" type="ordered locus">CKR_1116</name>
</gene>
<dbReference type="EMBL" id="AP009049">
    <property type="protein sequence ID" value="BAH06167.1"/>
    <property type="molecule type" value="Genomic_DNA"/>
</dbReference>
<reference evidence="3" key="1">
    <citation type="submission" date="2005-09" db="EMBL/GenBank/DDBJ databases">
        <title>Complete genome sequence of Clostridium kluyveri and comparative genomics of Clostridia species.</title>
        <authorList>
            <person name="Inui M."/>
            <person name="Nonaka H."/>
            <person name="Shinoda Y."/>
            <person name="Ikenaga Y."/>
            <person name="Abe M."/>
            <person name="Naito K."/>
            <person name="Vertes A.A."/>
            <person name="Yukawa H."/>
        </authorList>
    </citation>
    <scope>NUCLEOTIDE SEQUENCE [LARGE SCALE GENOMIC DNA]</scope>
    <source>
        <strain evidence="3">NBRC 12016</strain>
    </source>
</reference>